<keyword evidence="5" id="KW-0902">Two-component regulatory system</keyword>
<reference evidence="13 14" key="1">
    <citation type="submission" date="2015-09" db="EMBL/GenBank/DDBJ databases">
        <authorList>
            <consortium name="Pathogen Informatics"/>
        </authorList>
    </citation>
    <scope>NUCLEOTIDE SEQUENCE [LARGE SCALE GENOMIC DNA]</scope>
    <source>
        <strain evidence="13 14">2789STDY5834876</strain>
    </source>
</reference>
<dbReference type="CDD" id="cd17536">
    <property type="entry name" value="REC_YesN-like"/>
    <property type="match status" value="1"/>
</dbReference>
<gene>
    <name evidence="13" type="ORF">ERS852491_00008</name>
</gene>
<dbReference type="GO" id="GO:0000160">
    <property type="term" value="P:phosphorelay signal transduction system"/>
    <property type="evidence" value="ECO:0007669"/>
    <property type="project" value="UniProtKB-KW"/>
</dbReference>
<keyword evidence="3" id="KW-0963">Cytoplasm</keyword>
<dbReference type="InterPro" id="IPR020449">
    <property type="entry name" value="Tscrpt_reg_AraC-type_HTH"/>
</dbReference>
<dbReference type="InterPro" id="IPR009057">
    <property type="entry name" value="Homeodomain-like_sf"/>
</dbReference>
<dbReference type="RefSeq" id="WP_055149839.1">
    <property type="nucleotide sequence ID" value="NZ_CYZU01000001.1"/>
</dbReference>
<protein>
    <recommendedName>
        <fullName evidence="2">Stage 0 sporulation protein A homolog</fullName>
    </recommendedName>
</protein>
<name>A0A173Y6K8_9FIRM</name>
<dbReference type="InterPro" id="IPR018062">
    <property type="entry name" value="HTH_AraC-typ_CS"/>
</dbReference>
<dbReference type="SMART" id="SM00448">
    <property type="entry name" value="REC"/>
    <property type="match status" value="1"/>
</dbReference>
<proteinExistence type="predicted"/>
<dbReference type="EMBL" id="CYZU01000001">
    <property type="protein sequence ID" value="CUN59752.1"/>
    <property type="molecule type" value="Genomic_DNA"/>
</dbReference>
<sequence>MYNILLVDDEKLTLDFLSVSIPRQDADWNISQTCYDGISALDWLTKNDADLIITDIKMPEMDGLTLCQEILKNRPRQKIIILSGYDEFQFAQKAIKFGVKDYLLKPISLPNLKETLNTIKAALSAEQAEEYIYHSLLELNEEGKIQIVSRFIQAIINNSYVETQSLHPMIHRMKINLLDGAGIILLISIDEDILLSNEIPASDIPLYKYILYRLTLELAEEHPANIWISLDHNEDVVVLLSGETYQSASLLAKDFLQEVRKNKFPNMELSLSAGQSSAFEDILMVNDAYQEAAAALNCRIFSRSSQIYIYEETEDILISRIHKINHYVKALHSAIVKDQTADQPLIIDSIIALLPDDALQNRIAVSLYLIKSLKAIQNLWNPDDIMYILSSIPHISTEPEISTSKYLIKVIGLLSDRKYADITFDTDANPEANIVSKAQQYIHLHYAEPVSLAWIAEEIGVSPNYLSTLFHNEMGESYIKYLTGIRMKNAVNYMKNNPNMKIYEIAEKVGYVNVKHFSYVFKQYYSVSPGEYQQKRGWENETN</sequence>
<accession>A0A173Y6K8</accession>
<feature type="modified residue" description="4-aspartylphosphate" evidence="10">
    <location>
        <position position="55"/>
    </location>
</feature>
<dbReference type="InterPro" id="IPR051552">
    <property type="entry name" value="HptR"/>
</dbReference>
<keyword evidence="7" id="KW-0238">DNA-binding</keyword>
<evidence type="ECO:0000259" key="11">
    <source>
        <dbReference type="PROSITE" id="PS01124"/>
    </source>
</evidence>
<dbReference type="PANTHER" id="PTHR42713:SF3">
    <property type="entry name" value="TRANSCRIPTIONAL REGULATORY PROTEIN HPTR"/>
    <property type="match status" value="1"/>
</dbReference>
<dbReference type="SMART" id="SM00342">
    <property type="entry name" value="HTH_ARAC"/>
    <property type="match status" value="1"/>
</dbReference>
<dbReference type="Gene3D" id="1.10.10.60">
    <property type="entry name" value="Homeodomain-like"/>
    <property type="match status" value="2"/>
</dbReference>
<dbReference type="PROSITE" id="PS01124">
    <property type="entry name" value="HTH_ARAC_FAMILY_2"/>
    <property type="match status" value="1"/>
</dbReference>
<evidence type="ECO:0000256" key="2">
    <source>
        <dbReference type="ARBA" id="ARBA00018672"/>
    </source>
</evidence>
<evidence type="ECO:0000256" key="10">
    <source>
        <dbReference type="PROSITE-ProRule" id="PRU00169"/>
    </source>
</evidence>
<dbReference type="PROSITE" id="PS00041">
    <property type="entry name" value="HTH_ARAC_FAMILY_1"/>
    <property type="match status" value="1"/>
</dbReference>
<dbReference type="InterPro" id="IPR018060">
    <property type="entry name" value="HTH_AraC"/>
</dbReference>
<dbReference type="Pfam" id="PF12833">
    <property type="entry name" value="HTH_18"/>
    <property type="match status" value="1"/>
</dbReference>
<dbReference type="OrthoDB" id="9779069at2"/>
<organism evidence="13 14">
    <name type="scientific">Faecalicatena contorta</name>
    <dbReference type="NCBI Taxonomy" id="39482"/>
    <lineage>
        <taxon>Bacteria</taxon>
        <taxon>Bacillati</taxon>
        <taxon>Bacillota</taxon>
        <taxon>Clostridia</taxon>
        <taxon>Lachnospirales</taxon>
        <taxon>Lachnospiraceae</taxon>
        <taxon>Faecalicatena</taxon>
    </lineage>
</organism>
<dbReference type="STRING" id="39482.ERS852491_00008"/>
<evidence type="ECO:0000259" key="12">
    <source>
        <dbReference type="PROSITE" id="PS50110"/>
    </source>
</evidence>
<dbReference type="InterPro" id="IPR001789">
    <property type="entry name" value="Sig_transdc_resp-reg_receiver"/>
</dbReference>
<dbReference type="SUPFAM" id="SSF52172">
    <property type="entry name" value="CheY-like"/>
    <property type="match status" value="1"/>
</dbReference>
<dbReference type="GO" id="GO:0043565">
    <property type="term" value="F:sequence-specific DNA binding"/>
    <property type="evidence" value="ECO:0007669"/>
    <property type="project" value="InterPro"/>
</dbReference>
<dbReference type="Proteomes" id="UP000095544">
    <property type="component" value="Unassembled WGS sequence"/>
</dbReference>
<evidence type="ECO:0000313" key="13">
    <source>
        <dbReference type="EMBL" id="CUN59752.1"/>
    </source>
</evidence>
<evidence type="ECO:0000256" key="9">
    <source>
        <dbReference type="ARBA" id="ARBA00024867"/>
    </source>
</evidence>
<feature type="domain" description="HTH araC/xylS-type" evidence="11">
    <location>
        <begin position="436"/>
        <end position="535"/>
    </location>
</feature>
<dbReference type="GO" id="GO:0005737">
    <property type="term" value="C:cytoplasm"/>
    <property type="evidence" value="ECO:0007669"/>
    <property type="project" value="UniProtKB-SubCell"/>
</dbReference>
<evidence type="ECO:0000256" key="7">
    <source>
        <dbReference type="ARBA" id="ARBA00023125"/>
    </source>
</evidence>
<comment type="subcellular location">
    <subcellularLocation>
        <location evidence="1">Cytoplasm</location>
    </subcellularLocation>
</comment>
<evidence type="ECO:0000256" key="5">
    <source>
        <dbReference type="ARBA" id="ARBA00023012"/>
    </source>
</evidence>
<comment type="function">
    <text evidence="9">May play the central regulatory role in sporulation. It may be an element of the effector pathway responsible for the activation of sporulation genes in response to nutritional stress. Spo0A may act in concert with spo0H (a sigma factor) to control the expression of some genes that are critical to the sporulation process.</text>
</comment>
<dbReference type="PANTHER" id="PTHR42713">
    <property type="entry name" value="HISTIDINE KINASE-RELATED"/>
    <property type="match status" value="1"/>
</dbReference>
<dbReference type="AlphaFoldDB" id="A0A173Y6K8"/>
<keyword evidence="8" id="KW-0804">Transcription</keyword>
<evidence type="ECO:0000256" key="4">
    <source>
        <dbReference type="ARBA" id="ARBA00022553"/>
    </source>
</evidence>
<dbReference type="SUPFAM" id="SSF46689">
    <property type="entry name" value="Homeodomain-like"/>
    <property type="match status" value="2"/>
</dbReference>
<evidence type="ECO:0000256" key="8">
    <source>
        <dbReference type="ARBA" id="ARBA00023163"/>
    </source>
</evidence>
<dbReference type="Gene3D" id="3.40.50.2300">
    <property type="match status" value="1"/>
</dbReference>
<keyword evidence="6" id="KW-0805">Transcription regulation</keyword>
<evidence type="ECO:0000313" key="14">
    <source>
        <dbReference type="Proteomes" id="UP000095544"/>
    </source>
</evidence>
<evidence type="ECO:0000256" key="3">
    <source>
        <dbReference type="ARBA" id="ARBA00022490"/>
    </source>
</evidence>
<dbReference type="Pfam" id="PF00072">
    <property type="entry name" value="Response_reg"/>
    <property type="match status" value="1"/>
</dbReference>
<evidence type="ECO:0000256" key="6">
    <source>
        <dbReference type="ARBA" id="ARBA00023015"/>
    </source>
</evidence>
<keyword evidence="4 10" id="KW-0597">Phosphoprotein</keyword>
<feature type="domain" description="Response regulatory" evidence="12">
    <location>
        <begin position="3"/>
        <end position="120"/>
    </location>
</feature>
<dbReference type="InterPro" id="IPR011006">
    <property type="entry name" value="CheY-like_superfamily"/>
</dbReference>
<dbReference type="PRINTS" id="PR00032">
    <property type="entry name" value="HTHARAC"/>
</dbReference>
<evidence type="ECO:0000256" key="1">
    <source>
        <dbReference type="ARBA" id="ARBA00004496"/>
    </source>
</evidence>
<dbReference type="PROSITE" id="PS50110">
    <property type="entry name" value="RESPONSE_REGULATORY"/>
    <property type="match status" value="1"/>
</dbReference>
<dbReference type="GO" id="GO:0003700">
    <property type="term" value="F:DNA-binding transcription factor activity"/>
    <property type="evidence" value="ECO:0007669"/>
    <property type="project" value="InterPro"/>
</dbReference>